<dbReference type="Gene3D" id="2.170.130.10">
    <property type="entry name" value="TonB-dependent receptor, plug domain"/>
    <property type="match status" value="1"/>
</dbReference>
<comment type="caution">
    <text evidence="10">The sequence shown here is derived from an EMBL/GenBank/DDBJ whole genome shotgun (WGS) entry which is preliminary data.</text>
</comment>
<keyword evidence="2 8" id="KW-0813">Transport</keyword>
<evidence type="ECO:0000256" key="5">
    <source>
        <dbReference type="ARBA" id="ARBA00022729"/>
    </source>
</evidence>
<dbReference type="GO" id="GO:0009279">
    <property type="term" value="C:cell outer membrane"/>
    <property type="evidence" value="ECO:0007669"/>
    <property type="project" value="UniProtKB-SubCell"/>
</dbReference>
<dbReference type="InterPro" id="IPR037066">
    <property type="entry name" value="Plug_dom_sf"/>
</dbReference>
<accession>A0A2S9JLM9</accession>
<evidence type="ECO:0000256" key="7">
    <source>
        <dbReference type="ARBA" id="ARBA00023237"/>
    </source>
</evidence>
<dbReference type="InterPro" id="IPR039426">
    <property type="entry name" value="TonB-dep_rcpt-like"/>
</dbReference>
<dbReference type="Proteomes" id="UP000238642">
    <property type="component" value="Unassembled WGS sequence"/>
</dbReference>
<evidence type="ECO:0000256" key="6">
    <source>
        <dbReference type="ARBA" id="ARBA00023136"/>
    </source>
</evidence>
<feature type="domain" description="TonB-dependent receptor plug" evidence="9">
    <location>
        <begin position="59"/>
        <end position="155"/>
    </location>
</feature>
<evidence type="ECO:0000313" key="11">
    <source>
        <dbReference type="Proteomes" id="UP000238642"/>
    </source>
</evidence>
<keyword evidence="7 8" id="KW-0998">Cell outer membrane</keyword>
<keyword evidence="3 8" id="KW-1134">Transmembrane beta strand</keyword>
<protein>
    <recommendedName>
        <fullName evidence="9">TonB-dependent receptor plug domain-containing protein</fullName>
    </recommendedName>
</protein>
<dbReference type="AlphaFoldDB" id="A0A2S9JLM9"/>
<keyword evidence="11" id="KW-1185">Reference proteome</keyword>
<evidence type="ECO:0000256" key="1">
    <source>
        <dbReference type="ARBA" id="ARBA00004571"/>
    </source>
</evidence>
<evidence type="ECO:0000256" key="3">
    <source>
        <dbReference type="ARBA" id="ARBA00022452"/>
    </source>
</evidence>
<dbReference type="OrthoDB" id="9804995at2"/>
<dbReference type="Gene3D" id="2.40.170.20">
    <property type="entry name" value="TonB-dependent receptor, beta-barrel domain"/>
    <property type="match status" value="1"/>
</dbReference>
<dbReference type="GO" id="GO:0015344">
    <property type="term" value="F:siderophore uptake transmembrane transporter activity"/>
    <property type="evidence" value="ECO:0007669"/>
    <property type="project" value="TreeGrafter"/>
</dbReference>
<keyword evidence="4 8" id="KW-0812">Transmembrane</keyword>
<dbReference type="EMBL" id="PVBS01000002">
    <property type="protein sequence ID" value="PRD54065.1"/>
    <property type="molecule type" value="Genomic_DNA"/>
</dbReference>
<proteinExistence type="inferred from homology"/>
<dbReference type="PANTHER" id="PTHR30069">
    <property type="entry name" value="TONB-DEPENDENT OUTER MEMBRANE RECEPTOR"/>
    <property type="match status" value="1"/>
</dbReference>
<dbReference type="Pfam" id="PF07715">
    <property type="entry name" value="Plug"/>
    <property type="match status" value="1"/>
</dbReference>
<name>A0A2S9JLM9_9SPHI</name>
<dbReference type="InterPro" id="IPR012910">
    <property type="entry name" value="Plug_dom"/>
</dbReference>
<comment type="similarity">
    <text evidence="8">Belongs to the TonB-dependent receptor family.</text>
</comment>
<dbReference type="InterPro" id="IPR036942">
    <property type="entry name" value="Beta-barrel_TonB_sf"/>
</dbReference>
<evidence type="ECO:0000313" key="10">
    <source>
        <dbReference type="EMBL" id="PRD54065.1"/>
    </source>
</evidence>
<dbReference type="PROSITE" id="PS52016">
    <property type="entry name" value="TONB_DEPENDENT_REC_3"/>
    <property type="match status" value="1"/>
</dbReference>
<keyword evidence="5" id="KW-0732">Signal</keyword>
<evidence type="ECO:0000256" key="2">
    <source>
        <dbReference type="ARBA" id="ARBA00022448"/>
    </source>
</evidence>
<evidence type="ECO:0000256" key="4">
    <source>
        <dbReference type="ARBA" id="ARBA00022692"/>
    </source>
</evidence>
<organism evidence="10 11">
    <name type="scientific">Sphingobacterium gobiense</name>
    <dbReference type="NCBI Taxonomy" id="1382456"/>
    <lineage>
        <taxon>Bacteria</taxon>
        <taxon>Pseudomonadati</taxon>
        <taxon>Bacteroidota</taxon>
        <taxon>Sphingobacteriia</taxon>
        <taxon>Sphingobacteriales</taxon>
        <taxon>Sphingobacteriaceae</taxon>
        <taxon>Sphingobacterium</taxon>
    </lineage>
</organism>
<dbReference type="PANTHER" id="PTHR30069:SF29">
    <property type="entry name" value="HEMOGLOBIN AND HEMOGLOBIN-HAPTOGLOBIN-BINDING PROTEIN 1-RELATED"/>
    <property type="match status" value="1"/>
</dbReference>
<keyword evidence="6 8" id="KW-0472">Membrane</keyword>
<dbReference type="SUPFAM" id="SSF56935">
    <property type="entry name" value="Porins"/>
    <property type="match status" value="1"/>
</dbReference>
<sequence length="722" mass="80912">MRHTLYLIPFFLSISVVTNGHAQSRDTLKNVVYQKDSIPVAIEEVTVHGRQRKHIEMMKSTVTTIDKEMLETMPAFLGEKDVMRTLQMMPGVSASSEGSAEIQVRGGTADQNLIMLDGVPLYNSTHLFGMYSSFNPLVVKDAKLYTGAFPAWFGGKVSSVVDVTTRDANFNRASGSVELGLTSGKGHLELPVVNNKLSLFLAGRRTFLDALSLLNQSSNKEFFNFYDVNSILTYQPDSLNVIKLSSYFEGDQFRYKSSGRDVENDGLMKTQRAVSLNWGRQMGQKLKSNLTATHNYYSNKLLEERLRPYDSNSYRNYFRSKISAIGLKATLDYDLNKNMNIITGADYNLHNTDPSTLYGENNGTPFRERGLATSRIGELSGFAQLSFTLKKTALTTGARHVTFMNSGYRTTFLEPRVSLYQGIGEHLAVKASYSRMTQPVQRLLNAGLGMPMEIIFPSDGFARPQVSDIFTIGIARDFVIAEDRQLSLSVEAYHKKMKNIVSFIDGYDTRSVIYHAFGGVYRAGSVHNMILTDGIGRAKGVDFKLDGTVGNLSGWLSYSLSRVENKFDGLNGGGWFDALQDRRHLFNAAVVWRINPKWSFSASWMFSSGQPVNIPESYFVLAKPYPSNELVLSGENIYSYGVRNGYRMIPFHKLDIGFTKNMTAFRRSAVLSFGVYNLYNRKNASFYYLGIDKANNNIPQIKSLSVFPAIPSVSLKVNFNRE</sequence>
<reference evidence="10 11" key="1">
    <citation type="submission" date="2018-02" db="EMBL/GenBank/DDBJ databases">
        <title>The draft genome of Sphingobacterium gobiense H7.</title>
        <authorList>
            <person name="Li L."/>
            <person name="Liu L."/>
            <person name="Zhang X."/>
            <person name="Wang T."/>
            <person name="Liang L."/>
        </authorList>
    </citation>
    <scope>NUCLEOTIDE SEQUENCE [LARGE SCALE GENOMIC DNA]</scope>
    <source>
        <strain evidence="10 11">ACCC 05757</strain>
    </source>
</reference>
<gene>
    <name evidence="10" type="ORF">C5749_11255</name>
</gene>
<evidence type="ECO:0000259" key="9">
    <source>
        <dbReference type="Pfam" id="PF07715"/>
    </source>
</evidence>
<comment type="subcellular location">
    <subcellularLocation>
        <location evidence="1 8">Cell outer membrane</location>
        <topology evidence="1 8">Multi-pass membrane protein</topology>
    </subcellularLocation>
</comment>
<dbReference type="GO" id="GO:0044718">
    <property type="term" value="P:siderophore transmembrane transport"/>
    <property type="evidence" value="ECO:0007669"/>
    <property type="project" value="TreeGrafter"/>
</dbReference>
<dbReference type="RefSeq" id="WP_105726080.1">
    <property type="nucleotide sequence ID" value="NZ_PVBS01000002.1"/>
</dbReference>
<evidence type="ECO:0000256" key="8">
    <source>
        <dbReference type="PROSITE-ProRule" id="PRU01360"/>
    </source>
</evidence>